<dbReference type="InterPro" id="IPR050382">
    <property type="entry name" value="MFS_Na/Anion_cotransporter"/>
</dbReference>
<comment type="caution">
    <text evidence="10">The sequence shown here is derived from an EMBL/GenBank/DDBJ whole genome shotgun (WGS) entry which is preliminary data.</text>
</comment>
<feature type="compositionally biased region" description="Polar residues" evidence="6">
    <location>
        <begin position="771"/>
        <end position="786"/>
    </location>
</feature>
<dbReference type="InterPro" id="IPR011701">
    <property type="entry name" value="MFS"/>
</dbReference>
<dbReference type="PANTHER" id="PTHR11662">
    <property type="entry name" value="SOLUTE CARRIER FAMILY 17"/>
    <property type="match status" value="1"/>
</dbReference>
<evidence type="ECO:0000256" key="6">
    <source>
        <dbReference type="SAM" id="MobiDB-lite"/>
    </source>
</evidence>
<dbReference type="PANTHER" id="PTHR11662:SF405">
    <property type="entry name" value="PROTEIN CBG12249"/>
    <property type="match status" value="1"/>
</dbReference>
<dbReference type="AlphaFoldDB" id="A0AAD4MWW6"/>
<dbReference type="GO" id="GO:0016020">
    <property type="term" value="C:membrane"/>
    <property type="evidence" value="ECO:0007669"/>
    <property type="project" value="UniProtKB-SubCell"/>
</dbReference>
<feature type="transmembrane region" description="Helical" evidence="7">
    <location>
        <begin position="108"/>
        <end position="127"/>
    </location>
</feature>
<comment type="subcellular location">
    <subcellularLocation>
        <location evidence="1">Membrane</location>
        <topology evidence="1">Multi-pass membrane protein</topology>
    </subcellularLocation>
</comment>
<reference evidence="10" key="1">
    <citation type="submission" date="2022-01" db="EMBL/GenBank/DDBJ databases">
        <title>Genome Sequence Resource for Two Populations of Ditylenchus destructor, the Migratory Endoparasitic Phytonematode.</title>
        <authorList>
            <person name="Zhang H."/>
            <person name="Lin R."/>
            <person name="Xie B."/>
        </authorList>
    </citation>
    <scope>NUCLEOTIDE SEQUENCE</scope>
    <source>
        <strain evidence="10">BazhouSP</strain>
    </source>
</reference>
<evidence type="ECO:0000256" key="5">
    <source>
        <dbReference type="PROSITE-ProRule" id="PRU00042"/>
    </source>
</evidence>
<feature type="compositionally biased region" description="Polar residues" evidence="6">
    <location>
        <begin position="794"/>
        <end position="806"/>
    </location>
</feature>
<evidence type="ECO:0000256" key="4">
    <source>
        <dbReference type="ARBA" id="ARBA00023136"/>
    </source>
</evidence>
<feature type="domain" description="C2H2-type" evidence="8">
    <location>
        <begin position="561"/>
        <end position="592"/>
    </location>
</feature>
<evidence type="ECO:0000259" key="8">
    <source>
        <dbReference type="PROSITE" id="PS50157"/>
    </source>
</evidence>
<feature type="region of interest" description="Disordered" evidence="6">
    <location>
        <begin position="874"/>
        <end position="915"/>
    </location>
</feature>
<keyword evidence="3 7" id="KW-1133">Transmembrane helix</keyword>
<dbReference type="Proteomes" id="UP001201812">
    <property type="component" value="Unassembled WGS sequence"/>
</dbReference>
<keyword evidence="5" id="KW-0479">Metal-binding</keyword>
<evidence type="ECO:0000313" key="11">
    <source>
        <dbReference type="Proteomes" id="UP001201812"/>
    </source>
</evidence>
<dbReference type="InterPro" id="IPR036259">
    <property type="entry name" value="MFS_trans_sf"/>
</dbReference>
<evidence type="ECO:0000259" key="9">
    <source>
        <dbReference type="PROSITE" id="PS50850"/>
    </source>
</evidence>
<dbReference type="FunFam" id="1.20.1250.20:FF:000532">
    <property type="entry name" value="SLC (SoLute Carrier) homolog"/>
    <property type="match status" value="1"/>
</dbReference>
<feature type="compositionally biased region" description="Low complexity" evidence="6">
    <location>
        <begin position="874"/>
        <end position="885"/>
    </location>
</feature>
<dbReference type="Gene3D" id="1.20.1250.20">
    <property type="entry name" value="MFS general substrate transporter like domains"/>
    <property type="match status" value="2"/>
</dbReference>
<dbReference type="SUPFAM" id="SSF103473">
    <property type="entry name" value="MFS general substrate transporter"/>
    <property type="match status" value="1"/>
</dbReference>
<dbReference type="Gene3D" id="3.30.160.60">
    <property type="entry name" value="Classic Zinc Finger"/>
    <property type="match status" value="1"/>
</dbReference>
<feature type="transmembrane region" description="Helical" evidence="7">
    <location>
        <begin position="375"/>
        <end position="395"/>
    </location>
</feature>
<keyword evidence="2 7" id="KW-0812">Transmembrane</keyword>
<feature type="transmembrane region" description="Helical" evidence="7">
    <location>
        <begin position="402"/>
        <end position="424"/>
    </location>
</feature>
<dbReference type="GO" id="GO:0006820">
    <property type="term" value="P:monoatomic anion transport"/>
    <property type="evidence" value="ECO:0007669"/>
    <property type="project" value="TreeGrafter"/>
</dbReference>
<evidence type="ECO:0000313" key="10">
    <source>
        <dbReference type="EMBL" id="KAI1709794.1"/>
    </source>
</evidence>
<organism evidence="10 11">
    <name type="scientific">Ditylenchus destructor</name>
    <dbReference type="NCBI Taxonomy" id="166010"/>
    <lineage>
        <taxon>Eukaryota</taxon>
        <taxon>Metazoa</taxon>
        <taxon>Ecdysozoa</taxon>
        <taxon>Nematoda</taxon>
        <taxon>Chromadorea</taxon>
        <taxon>Rhabditida</taxon>
        <taxon>Tylenchina</taxon>
        <taxon>Tylenchomorpha</taxon>
        <taxon>Sphaerularioidea</taxon>
        <taxon>Anguinidae</taxon>
        <taxon>Anguininae</taxon>
        <taxon>Ditylenchus</taxon>
    </lineage>
</organism>
<evidence type="ECO:0000256" key="2">
    <source>
        <dbReference type="ARBA" id="ARBA00022692"/>
    </source>
</evidence>
<feature type="transmembrane region" description="Helical" evidence="7">
    <location>
        <begin position="436"/>
        <end position="457"/>
    </location>
</feature>
<evidence type="ECO:0000256" key="7">
    <source>
        <dbReference type="SAM" id="Phobius"/>
    </source>
</evidence>
<feature type="transmembrane region" description="Helical" evidence="7">
    <location>
        <begin position="134"/>
        <end position="154"/>
    </location>
</feature>
<feature type="compositionally biased region" description="Polar residues" evidence="6">
    <location>
        <begin position="833"/>
        <end position="845"/>
    </location>
</feature>
<keyword evidence="11" id="KW-1185">Reference proteome</keyword>
<accession>A0AAD4MWW6</accession>
<dbReference type="InterPro" id="IPR020846">
    <property type="entry name" value="MFS_dom"/>
</dbReference>
<gene>
    <name evidence="10" type="ORF">DdX_11187</name>
</gene>
<feature type="transmembrane region" description="Helical" evidence="7">
    <location>
        <begin position="15"/>
        <end position="32"/>
    </location>
</feature>
<feature type="domain" description="Major facilitator superfamily (MFS) profile" evidence="9">
    <location>
        <begin position="60"/>
        <end position="493"/>
    </location>
</feature>
<dbReference type="InterPro" id="IPR013087">
    <property type="entry name" value="Znf_C2H2_type"/>
</dbReference>
<dbReference type="GO" id="GO:0008270">
    <property type="term" value="F:zinc ion binding"/>
    <property type="evidence" value="ECO:0007669"/>
    <property type="project" value="UniProtKB-KW"/>
</dbReference>
<feature type="region of interest" description="Disordered" evidence="6">
    <location>
        <begin position="768"/>
        <end position="806"/>
    </location>
</feature>
<dbReference type="SMART" id="SM00355">
    <property type="entry name" value="ZnF_C2H2"/>
    <property type="match status" value="4"/>
</dbReference>
<keyword evidence="4 7" id="KW-0472">Membrane</keyword>
<proteinExistence type="predicted"/>
<dbReference type="GO" id="GO:0022857">
    <property type="term" value="F:transmembrane transporter activity"/>
    <property type="evidence" value="ECO:0007669"/>
    <property type="project" value="InterPro"/>
</dbReference>
<sequence>MVSTQHPQPLFHYRCMRFYALLIMMFCVYSWISMRNNLGVAIVCMVNASSSAASSDNSMLQLNDSYLFIAHSMERSMMAKCGRTISAESAGSGYDGTLNWSSFQQSQLFAALFYTSFLTVGISGWIADRFSPKILVIVFMSNYGIFTVLTPFFANSSFYVYLAARFIMGLGDGMVFPCVTSMVARWFPPGERSTAAALYTSGNQIAAGLGAILFTKLCTVTTFLDYGWPNIFYLTGFLTFVFVLLWSIFLTDNPMDNRFVSAKEKLFLSEELSGQHSGMGSRKLSTRKVPWVAMLTSPATISNMLAQFSFNWSNIMVQAYLPSYFRDVVRLDLTSNGWYTATPFITQLVFKNVFGIGSDVLKRAGLLTDTAACKILQVFSGIGVAITLILMALFVDCTNPHLALFLLSIFGICFAGSNSGAFTASLCIAPPFTGTVVSLCSFTGAVANILAPTLIGFLNKKGTPEEWSLIFFTAAAINVICGVEFLIWGTAEVQPWAKNEAAEKLPPKIFPITENGREIQTHKLRMPQFFCSQCKNCEFVYTSLDILEVHIAETHVRDHLYECDAKQGCGTCFQTQIRMLRHFKKSHRLVKGDQESTLISTKLAVYDQLNNSILKTLNDNSATAPFVFKCANCYEIFGSFSTMDDLEIHIVKEHCGGRCLYKCSICGAGTFTHVGFLRHYKTDHREDQTLDIREMESVSLKLQVYDILMESITTSFQQKLNLSETRTMKTPLTRIVMAKTERSSSVKPQWATSVNSVMDEYRKVPVPIPNFNDSEIANKESPSQQSKVHEESRTNSSLTTFPDNSVQDYLNDTLNLRLEDSFRPKRKLKADESNSSTTDFSTESISSANQNLTSNLESSHSIDVTYFSTKDILDSSTSNSSTKNTSHNDTDLSESGKDEDSSIHPGPSHTDKNFDKEFDVANSFDPNATNSSSQSYEWPLPCENSNSVSGGLFSVDPLQPLSNLPEENLEPEEILEEKYTPPSAMDDLYNSEPHDTSAHLQPMRLGHKRGTPMKIVAPCWEEPRGEVPLRLQSSGLGGRAMTLSSELGYLYRREAVRYRRDGVFYNCDQKHCGVRFHLSKKIARNIGPEGVYVTFIYWKHNHPPPPIPSCENEVAPRAEGEKQEICKKSKQKRFG</sequence>
<keyword evidence="5" id="KW-0863">Zinc-finger</keyword>
<feature type="compositionally biased region" description="Basic and acidic residues" evidence="6">
    <location>
        <begin position="886"/>
        <end position="902"/>
    </location>
</feature>
<evidence type="ECO:0000256" key="3">
    <source>
        <dbReference type="ARBA" id="ARBA00022989"/>
    </source>
</evidence>
<feature type="transmembrane region" description="Helical" evidence="7">
    <location>
        <begin position="469"/>
        <end position="489"/>
    </location>
</feature>
<dbReference type="PROSITE" id="PS50850">
    <property type="entry name" value="MFS"/>
    <property type="match status" value="1"/>
</dbReference>
<evidence type="ECO:0000256" key="1">
    <source>
        <dbReference type="ARBA" id="ARBA00004141"/>
    </source>
</evidence>
<dbReference type="Pfam" id="PF07690">
    <property type="entry name" value="MFS_1"/>
    <property type="match status" value="1"/>
</dbReference>
<protein>
    <submittedName>
        <fullName evidence="10">Major facilitator superfamily domain-containing protein</fullName>
    </submittedName>
</protein>
<keyword evidence="5" id="KW-0862">Zinc</keyword>
<feature type="region of interest" description="Disordered" evidence="6">
    <location>
        <begin position="826"/>
        <end position="845"/>
    </location>
</feature>
<feature type="transmembrane region" description="Helical" evidence="7">
    <location>
        <begin position="230"/>
        <end position="250"/>
    </location>
</feature>
<dbReference type="PROSITE" id="PS50157">
    <property type="entry name" value="ZINC_FINGER_C2H2_2"/>
    <property type="match status" value="1"/>
</dbReference>
<name>A0AAD4MWW6_9BILA</name>
<dbReference type="EMBL" id="JAKKPZ010000029">
    <property type="protein sequence ID" value="KAI1709794.1"/>
    <property type="molecule type" value="Genomic_DNA"/>
</dbReference>
<feature type="transmembrane region" description="Helical" evidence="7">
    <location>
        <begin position="160"/>
        <end position="184"/>
    </location>
</feature>